<evidence type="ECO:0000256" key="1">
    <source>
        <dbReference type="ARBA" id="ARBA00005771"/>
    </source>
</evidence>
<gene>
    <name evidence="5" type="ORF">COLO4_29468</name>
</gene>
<evidence type="ECO:0000256" key="3">
    <source>
        <dbReference type="RuleBase" id="RU361155"/>
    </source>
</evidence>
<reference evidence="6" key="1">
    <citation type="submission" date="2013-09" db="EMBL/GenBank/DDBJ databases">
        <title>Corchorus olitorius genome sequencing.</title>
        <authorList>
            <person name="Alam M."/>
            <person name="Haque M.S."/>
            <person name="Islam M.S."/>
            <person name="Emdad E.M."/>
            <person name="Islam M.M."/>
            <person name="Ahmed B."/>
            <person name="Halim A."/>
            <person name="Hossen Q.M.M."/>
            <person name="Hossain M.Z."/>
            <person name="Ahmed R."/>
            <person name="Khan M.M."/>
            <person name="Islam R."/>
            <person name="Rashid M.M."/>
            <person name="Khan S.A."/>
            <person name="Rahman M.S."/>
            <person name="Alam M."/>
            <person name="Yahiya A.S."/>
            <person name="Khan M.S."/>
            <person name="Azam M.S."/>
            <person name="Haque T."/>
            <person name="Lashkar M.Z.H."/>
            <person name="Akhand A.I."/>
            <person name="Morshed G."/>
            <person name="Roy S."/>
            <person name="Uddin K.S."/>
            <person name="Rabeya T."/>
            <person name="Hossain A.S."/>
            <person name="Chowdhury A."/>
            <person name="Snigdha A.R."/>
            <person name="Mortoza M.S."/>
            <person name="Matin S.A."/>
            <person name="Hoque S.M.E."/>
            <person name="Islam M.K."/>
            <person name="Roy D.K."/>
            <person name="Haider R."/>
            <person name="Moosa M.M."/>
            <person name="Elias S.M."/>
            <person name="Hasan A.M."/>
            <person name="Jahan S."/>
            <person name="Shafiuddin M."/>
            <person name="Mahmood N."/>
            <person name="Shommy N.S."/>
        </authorList>
    </citation>
    <scope>NUCLEOTIDE SEQUENCE [LARGE SCALE GENOMIC DNA]</scope>
    <source>
        <strain evidence="6">cv. O-4</strain>
    </source>
</reference>
<feature type="domain" description="Sulfotransferase" evidence="4">
    <location>
        <begin position="69"/>
        <end position="324"/>
    </location>
</feature>
<dbReference type="EMBL" id="AWUE01020361">
    <property type="protein sequence ID" value="OMO68712.1"/>
    <property type="molecule type" value="Genomic_DNA"/>
</dbReference>
<evidence type="ECO:0000259" key="4">
    <source>
        <dbReference type="Pfam" id="PF00685"/>
    </source>
</evidence>
<protein>
    <recommendedName>
        <fullName evidence="3">Sulfotransferase</fullName>
        <ecNumber evidence="3">2.8.2.-</ecNumber>
    </recommendedName>
</protein>
<sequence length="329" mass="38002">MENTTPPTILNHGDFEISPETKEKIKNTVLNLPKDESWLTPYHLYQGFWTIPHFLEGDILAHHFFKAEPTDIFICSVPKSGTTWLKALTFAIVSRTHFNTNSSPLLQKVPHDCVPFLPDFATNFDIREPGLPLISTHVPYTCLPKSALELDSNCKIVYICREPKDAFISLYHFIAKRRDKELSLDKALDQFCQGNSLYGPYWDHVLGFWKASQDKPGKVFFLKYEEMMKDTAFYVKKLAEFMDCPFSPEEEKQGRVQEIMELCSFESLKTLEVNKSGIWQPSLARVENNTFFRKGKIGDWKNWLTPDMAERLDKIMDEKLSGSGLTFHI</sequence>
<keyword evidence="6" id="KW-1185">Reference proteome</keyword>
<evidence type="ECO:0000256" key="2">
    <source>
        <dbReference type="ARBA" id="ARBA00022679"/>
    </source>
</evidence>
<keyword evidence="2 3" id="KW-0808">Transferase</keyword>
<proteinExistence type="inferred from homology"/>
<evidence type="ECO:0000313" key="6">
    <source>
        <dbReference type="Proteomes" id="UP000187203"/>
    </source>
</evidence>
<dbReference type="Pfam" id="PF00685">
    <property type="entry name" value="Sulfotransfer_1"/>
    <property type="match status" value="1"/>
</dbReference>
<dbReference type="Proteomes" id="UP000187203">
    <property type="component" value="Unassembled WGS sequence"/>
</dbReference>
<dbReference type="OrthoDB" id="205623at2759"/>
<dbReference type="EC" id="2.8.2.-" evidence="3"/>
<dbReference type="GO" id="GO:0008146">
    <property type="term" value="F:sulfotransferase activity"/>
    <property type="evidence" value="ECO:0007669"/>
    <property type="project" value="InterPro"/>
</dbReference>
<dbReference type="InterPro" id="IPR000863">
    <property type="entry name" value="Sulfotransferase_dom"/>
</dbReference>
<comment type="similarity">
    <text evidence="1 3">Belongs to the sulfotransferase 1 family.</text>
</comment>
<dbReference type="AlphaFoldDB" id="A0A1R3HEI6"/>
<comment type="caution">
    <text evidence="5">The sequence shown here is derived from an EMBL/GenBank/DDBJ whole genome shotgun (WGS) entry which is preliminary data.</text>
</comment>
<accession>A0A1R3HEI6</accession>
<dbReference type="InterPro" id="IPR027417">
    <property type="entry name" value="P-loop_NTPase"/>
</dbReference>
<organism evidence="5 6">
    <name type="scientific">Corchorus olitorius</name>
    <dbReference type="NCBI Taxonomy" id="93759"/>
    <lineage>
        <taxon>Eukaryota</taxon>
        <taxon>Viridiplantae</taxon>
        <taxon>Streptophyta</taxon>
        <taxon>Embryophyta</taxon>
        <taxon>Tracheophyta</taxon>
        <taxon>Spermatophyta</taxon>
        <taxon>Magnoliopsida</taxon>
        <taxon>eudicotyledons</taxon>
        <taxon>Gunneridae</taxon>
        <taxon>Pentapetalae</taxon>
        <taxon>rosids</taxon>
        <taxon>malvids</taxon>
        <taxon>Malvales</taxon>
        <taxon>Malvaceae</taxon>
        <taxon>Grewioideae</taxon>
        <taxon>Apeibeae</taxon>
        <taxon>Corchorus</taxon>
    </lineage>
</organism>
<name>A0A1R3HEI6_9ROSI</name>
<dbReference type="PANTHER" id="PTHR11783">
    <property type="entry name" value="SULFOTRANSFERASE SULT"/>
    <property type="match status" value="1"/>
</dbReference>
<dbReference type="SUPFAM" id="SSF52540">
    <property type="entry name" value="P-loop containing nucleoside triphosphate hydrolases"/>
    <property type="match status" value="1"/>
</dbReference>
<dbReference type="Gene3D" id="3.40.50.300">
    <property type="entry name" value="P-loop containing nucleotide triphosphate hydrolases"/>
    <property type="match status" value="1"/>
</dbReference>
<evidence type="ECO:0000313" key="5">
    <source>
        <dbReference type="EMBL" id="OMO68712.1"/>
    </source>
</evidence>